<feature type="domain" description="Pyrrolo-quinoline quinone repeat" evidence="2">
    <location>
        <begin position="261"/>
        <end position="380"/>
    </location>
</feature>
<name>A0A7W5DVI3_9BACT</name>
<dbReference type="PANTHER" id="PTHR34512">
    <property type="entry name" value="CELL SURFACE PROTEIN"/>
    <property type="match status" value="1"/>
</dbReference>
<dbReference type="InterPro" id="IPR011047">
    <property type="entry name" value="Quinoprotein_ADH-like_sf"/>
</dbReference>
<dbReference type="Pfam" id="PF13360">
    <property type="entry name" value="PQQ_2"/>
    <property type="match status" value="2"/>
</dbReference>
<feature type="transmembrane region" description="Helical" evidence="1">
    <location>
        <begin position="20"/>
        <end position="42"/>
    </location>
</feature>
<dbReference type="AlphaFoldDB" id="A0A7W5DVI3"/>
<evidence type="ECO:0000259" key="2">
    <source>
        <dbReference type="Pfam" id="PF13360"/>
    </source>
</evidence>
<dbReference type="Proteomes" id="UP000536179">
    <property type="component" value="Unassembled WGS sequence"/>
</dbReference>
<dbReference type="InterPro" id="IPR002372">
    <property type="entry name" value="PQQ_rpt_dom"/>
</dbReference>
<proteinExistence type="predicted"/>
<evidence type="ECO:0000313" key="3">
    <source>
        <dbReference type="EMBL" id="MBB3205175.1"/>
    </source>
</evidence>
<dbReference type="PANTHER" id="PTHR34512:SF30">
    <property type="entry name" value="OUTER MEMBRANE PROTEIN ASSEMBLY FACTOR BAMB"/>
    <property type="match status" value="1"/>
</dbReference>
<dbReference type="Gene3D" id="2.40.128.630">
    <property type="match status" value="1"/>
</dbReference>
<keyword evidence="4" id="KW-1185">Reference proteome</keyword>
<reference evidence="3 4" key="1">
    <citation type="submission" date="2020-08" db="EMBL/GenBank/DDBJ databases">
        <title>Genomic Encyclopedia of Type Strains, Phase III (KMG-III): the genomes of soil and plant-associated and newly described type strains.</title>
        <authorList>
            <person name="Whitman W."/>
        </authorList>
    </citation>
    <scope>NUCLEOTIDE SEQUENCE [LARGE SCALE GENOMIC DNA]</scope>
    <source>
        <strain evidence="3 4">CECT 8075</strain>
    </source>
</reference>
<sequence length="632" mass="67879">MSHREQPFWESLRCDDRTWFRVSAIAVLFSIVVAVAMLASFAGRVVDPSVAPAFVELKGSLREATGDESAHEAITSQIRTLDVELRTEYFDRRAFMAVGSWLLLGSVFVAIVSAKMVANIRRQAPVIEEAVTDGDDPDAIVSVQSLSAVGGFAVGVFLFSGWLIVSDRNVLPTNAKEVAALFPEPNQVAMSSVDHSTLSDAKTGQAMLGEETQKRGLLEEASDVAAPAELPTLEEKRKHWTRFRGTDGMGTAASAPIPKSWDAASGEGIAWKSPVELPGTNSPIVWGEHVFLSGATLERRAVCCFDAGSGELIWQTEVPVSSPEAGDGDAVEMEVNNDTGYAAPTMATDGLRVYAMFAHGDVVAIGMDGEIVWTRSFGIPENPYGHASSLVVEDERVLVQLDQGAEDEPLSKLIALHGATGETVWETSRDVPASWSTPLVIDYEGERQVITCANPWVIAYRASDGEEIWRCDALYQDVGPSPIAADGVLYVCNEVPGGAAIRLGGSGDVTDTHIIWQVDFGAPDTTSPLLVEDMILMLASFGTLTSYDIGEGGDPIWEQDFDDGFKSSPTLIGDRVLLIGESGLCWLVAAKREACETIFEANLGEKCVTSPAIVGGRIFVRGDKHLFCIGES</sequence>
<feature type="domain" description="Pyrrolo-quinoline quinone repeat" evidence="2">
    <location>
        <begin position="414"/>
        <end position="492"/>
    </location>
</feature>
<keyword evidence="1" id="KW-0812">Transmembrane</keyword>
<dbReference type="EMBL" id="JACHXU010000002">
    <property type="protein sequence ID" value="MBB3205175.1"/>
    <property type="molecule type" value="Genomic_DNA"/>
</dbReference>
<gene>
    <name evidence="3" type="ORF">FHS27_000942</name>
</gene>
<dbReference type="InterPro" id="IPR015943">
    <property type="entry name" value="WD40/YVTN_repeat-like_dom_sf"/>
</dbReference>
<organism evidence="3 4">
    <name type="scientific">Aporhodopirellula rubra</name>
    <dbReference type="NCBI Taxonomy" id="980271"/>
    <lineage>
        <taxon>Bacteria</taxon>
        <taxon>Pseudomonadati</taxon>
        <taxon>Planctomycetota</taxon>
        <taxon>Planctomycetia</taxon>
        <taxon>Pirellulales</taxon>
        <taxon>Pirellulaceae</taxon>
        <taxon>Aporhodopirellula</taxon>
    </lineage>
</organism>
<keyword evidence="1" id="KW-1133">Transmembrane helix</keyword>
<feature type="transmembrane region" description="Helical" evidence="1">
    <location>
        <begin position="94"/>
        <end position="114"/>
    </location>
</feature>
<keyword evidence="1" id="KW-0472">Membrane</keyword>
<feature type="transmembrane region" description="Helical" evidence="1">
    <location>
        <begin position="146"/>
        <end position="165"/>
    </location>
</feature>
<evidence type="ECO:0000256" key="1">
    <source>
        <dbReference type="SAM" id="Phobius"/>
    </source>
</evidence>
<dbReference type="SUPFAM" id="SSF50998">
    <property type="entry name" value="Quinoprotein alcohol dehydrogenase-like"/>
    <property type="match status" value="2"/>
</dbReference>
<accession>A0A7W5DVI3</accession>
<dbReference type="RefSeq" id="WP_221224861.1">
    <property type="nucleotide sequence ID" value="NZ_JACHXU010000002.1"/>
</dbReference>
<comment type="caution">
    <text evidence="3">The sequence shown here is derived from an EMBL/GenBank/DDBJ whole genome shotgun (WGS) entry which is preliminary data.</text>
</comment>
<protein>
    <submittedName>
        <fullName evidence="3">Outer membrane protein assembly factor BamB</fullName>
    </submittedName>
</protein>
<dbReference type="Gene3D" id="2.130.10.10">
    <property type="entry name" value="YVTN repeat-like/Quinoprotein amine dehydrogenase"/>
    <property type="match status" value="2"/>
</dbReference>
<evidence type="ECO:0000313" key="4">
    <source>
        <dbReference type="Proteomes" id="UP000536179"/>
    </source>
</evidence>